<protein>
    <submittedName>
        <fullName evidence="1">Uncharacterized protein</fullName>
    </submittedName>
</protein>
<organism evidence="1 2">
    <name type="scientific">Candidatus Uhrbacteria bacterium RIFCSPHIGHO2_02_FULL_57_19</name>
    <dbReference type="NCBI Taxonomy" id="1802391"/>
    <lineage>
        <taxon>Bacteria</taxon>
        <taxon>Candidatus Uhriibacteriota</taxon>
    </lineage>
</organism>
<dbReference type="EMBL" id="MGDZ01000066">
    <property type="protein sequence ID" value="OGL72348.1"/>
    <property type="molecule type" value="Genomic_DNA"/>
</dbReference>
<proteinExistence type="predicted"/>
<dbReference type="STRING" id="1802391.A3D72_04685"/>
<gene>
    <name evidence="1" type="ORF">A3D72_04685</name>
</gene>
<sequence length="89" mass="9921">MVSEPFTNVTDIAAVSTPFTKYYEEKLTAAGWVRDMMREAGGPGAEVTYYTKADQFIIVSFHSVFKVRHEDAPSECPCDVEFSLMSGTQ</sequence>
<reference evidence="1 2" key="1">
    <citation type="journal article" date="2016" name="Nat. Commun.">
        <title>Thousands of microbial genomes shed light on interconnected biogeochemical processes in an aquifer system.</title>
        <authorList>
            <person name="Anantharaman K."/>
            <person name="Brown C.T."/>
            <person name="Hug L.A."/>
            <person name="Sharon I."/>
            <person name="Castelle C.J."/>
            <person name="Probst A.J."/>
            <person name="Thomas B.C."/>
            <person name="Singh A."/>
            <person name="Wilkins M.J."/>
            <person name="Karaoz U."/>
            <person name="Brodie E.L."/>
            <person name="Williams K.H."/>
            <person name="Hubbard S.S."/>
            <person name="Banfield J.F."/>
        </authorList>
    </citation>
    <scope>NUCLEOTIDE SEQUENCE [LARGE SCALE GENOMIC DNA]</scope>
</reference>
<evidence type="ECO:0000313" key="2">
    <source>
        <dbReference type="Proteomes" id="UP000176303"/>
    </source>
</evidence>
<name>A0A1F7U3D0_9BACT</name>
<dbReference type="AlphaFoldDB" id="A0A1F7U3D0"/>
<dbReference type="Proteomes" id="UP000176303">
    <property type="component" value="Unassembled WGS sequence"/>
</dbReference>
<accession>A0A1F7U3D0</accession>
<comment type="caution">
    <text evidence="1">The sequence shown here is derived from an EMBL/GenBank/DDBJ whole genome shotgun (WGS) entry which is preliminary data.</text>
</comment>
<evidence type="ECO:0000313" key="1">
    <source>
        <dbReference type="EMBL" id="OGL72348.1"/>
    </source>
</evidence>